<evidence type="ECO:0000259" key="2">
    <source>
        <dbReference type="Pfam" id="PF08308"/>
    </source>
</evidence>
<gene>
    <name evidence="3" type="ORF">SAMN02745205_00445</name>
</gene>
<keyword evidence="1" id="KW-0732">Signal</keyword>
<protein>
    <submittedName>
        <fullName evidence="3">PEGA domain-containing protein</fullName>
    </submittedName>
</protein>
<feature type="signal peptide" evidence="1">
    <location>
        <begin position="1"/>
        <end position="18"/>
    </location>
</feature>
<dbReference type="Proteomes" id="UP000189956">
    <property type="component" value="Unassembled WGS sequence"/>
</dbReference>
<evidence type="ECO:0000256" key="1">
    <source>
        <dbReference type="SAM" id="SignalP"/>
    </source>
</evidence>
<sequence length="146" mass="16170">MTAIMLVFVLLTSSCATIFTGTTDVIRFDSEPQGATVYIDGVELCKTPCTHEVNRSLSSKEFEVKLDGYQARVVTLDRQFNPITVLNVANGLIGWAIDAATGSMMQYGRKSYNITLEKKIRNVAKSNPKEIHIDTVNKVVAFHIVK</sequence>
<feature type="domain" description="PEGA" evidence="2">
    <location>
        <begin position="26"/>
        <end position="70"/>
    </location>
</feature>
<accession>A0A1T4JYQ8</accession>
<organism evidence="3 4">
    <name type="scientific">Porphyromonas cangingivalis</name>
    <dbReference type="NCBI Taxonomy" id="36874"/>
    <lineage>
        <taxon>Bacteria</taxon>
        <taxon>Pseudomonadati</taxon>
        <taxon>Bacteroidota</taxon>
        <taxon>Bacteroidia</taxon>
        <taxon>Bacteroidales</taxon>
        <taxon>Porphyromonadaceae</taxon>
        <taxon>Porphyromonas</taxon>
    </lineage>
</organism>
<name>A0A1T4JYQ8_PORCN</name>
<dbReference type="AlphaFoldDB" id="A0A1T4JYQ8"/>
<reference evidence="3 4" key="1">
    <citation type="submission" date="2017-02" db="EMBL/GenBank/DDBJ databases">
        <authorList>
            <person name="Peterson S.W."/>
        </authorList>
    </citation>
    <scope>NUCLEOTIDE SEQUENCE [LARGE SCALE GENOMIC DNA]</scope>
    <source>
        <strain evidence="3 4">ATCC 700135</strain>
    </source>
</reference>
<evidence type="ECO:0000313" key="4">
    <source>
        <dbReference type="Proteomes" id="UP000189956"/>
    </source>
</evidence>
<evidence type="ECO:0000313" key="3">
    <source>
        <dbReference type="EMBL" id="SJZ35303.1"/>
    </source>
</evidence>
<dbReference type="InterPro" id="IPR013229">
    <property type="entry name" value="PEGA"/>
</dbReference>
<dbReference type="EMBL" id="FUWL01000004">
    <property type="protein sequence ID" value="SJZ35303.1"/>
    <property type="molecule type" value="Genomic_DNA"/>
</dbReference>
<dbReference type="Pfam" id="PF08308">
    <property type="entry name" value="PEGA"/>
    <property type="match status" value="1"/>
</dbReference>
<proteinExistence type="predicted"/>
<feature type="chain" id="PRO_5010542973" evidence="1">
    <location>
        <begin position="19"/>
        <end position="146"/>
    </location>
</feature>